<dbReference type="Proteomes" id="UP000485058">
    <property type="component" value="Unassembled WGS sequence"/>
</dbReference>
<evidence type="ECO:0000313" key="1">
    <source>
        <dbReference type="EMBL" id="GFH08365.1"/>
    </source>
</evidence>
<accession>A0A699YGL5</accession>
<keyword evidence="2" id="KW-1185">Reference proteome</keyword>
<sequence>MPVQGYNCGQIASALVCPVLTLEVALRHGGGQAVGQAHRGGALQQQPGHIMKKASSVYPARQVY</sequence>
<organism evidence="1 2">
    <name type="scientific">Haematococcus lacustris</name>
    <name type="common">Green alga</name>
    <name type="synonym">Haematococcus pluvialis</name>
    <dbReference type="NCBI Taxonomy" id="44745"/>
    <lineage>
        <taxon>Eukaryota</taxon>
        <taxon>Viridiplantae</taxon>
        <taxon>Chlorophyta</taxon>
        <taxon>core chlorophytes</taxon>
        <taxon>Chlorophyceae</taxon>
        <taxon>CS clade</taxon>
        <taxon>Chlamydomonadales</taxon>
        <taxon>Haematococcaceae</taxon>
        <taxon>Haematococcus</taxon>
    </lineage>
</organism>
<proteinExistence type="predicted"/>
<dbReference type="AlphaFoldDB" id="A0A699YGL5"/>
<protein>
    <submittedName>
        <fullName evidence="1">Uncharacterized protein</fullName>
    </submittedName>
</protein>
<name>A0A699YGL5_HAELA</name>
<reference evidence="1 2" key="1">
    <citation type="submission" date="2020-02" db="EMBL/GenBank/DDBJ databases">
        <title>Draft genome sequence of Haematococcus lacustris strain NIES-144.</title>
        <authorList>
            <person name="Morimoto D."/>
            <person name="Nakagawa S."/>
            <person name="Yoshida T."/>
            <person name="Sawayama S."/>
        </authorList>
    </citation>
    <scope>NUCLEOTIDE SEQUENCE [LARGE SCALE GENOMIC DNA]</scope>
    <source>
        <strain evidence="1 2">NIES-144</strain>
    </source>
</reference>
<gene>
    <name evidence="1" type="ORF">HaLaN_03312</name>
</gene>
<comment type="caution">
    <text evidence="1">The sequence shown here is derived from an EMBL/GenBank/DDBJ whole genome shotgun (WGS) entry which is preliminary data.</text>
</comment>
<evidence type="ECO:0000313" key="2">
    <source>
        <dbReference type="Proteomes" id="UP000485058"/>
    </source>
</evidence>
<dbReference type="EMBL" id="BLLF01000156">
    <property type="protein sequence ID" value="GFH08365.1"/>
    <property type="molecule type" value="Genomic_DNA"/>
</dbReference>